<keyword evidence="1" id="KW-0732">Signal</keyword>
<accession>A0A0P1AL60</accession>
<organism evidence="2 3">
    <name type="scientific">Plasmopara halstedii</name>
    <name type="common">Downy mildew of sunflower</name>
    <dbReference type="NCBI Taxonomy" id="4781"/>
    <lineage>
        <taxon>Eukaryota</taxon>
        <taxon>Sar</taxon>
        <taxon>Stramenopiles</taxon>
        <taxon>Oomycota</taxon>
        <taxon>Peronosporomycetes</taxon>
        <taxon>Peronosporales</taxon>
        <taxon>Peronosporaceae</taxon>
        <taxon>Plasmopara</taxon>
    </lineage>
</organism>
<feature type="signal peptide" evidence="1">
    <location>
        <begin position="1"/>
        <end position="20"/>
    </location>
</feature>
<name>A0A0P1AL60_PLAHL</name>
<dbReference type="EMBL" id="CCYD01000553">
    <property type="protein sequence ID" value="CEG41412.1"/>
    <property type="molecule type" value="Genomic_DNA"/>
</dbReference>
<dbReference type="AlphaFoldDB" id="A0A0P1AL60"/>
<feature type="chain" id="PRO_5006058759" evidence="1">
    <location>
        <begin position="21"/>
        <end position="291"/>
    </location>
</feature>
<dbReference type="GeneID" id="36406816"/>
<sequence length="291" mass="33185">MRTIVLVLSLIFHAFAILDAQSTPQHEEIDSDMVLVVKHNNESQMVVTNDDMRNIEEERVLETEAIAKILETGKMKTTDALDDNPGFLYQLKRWPQSAYQAFRSLLHRWVAHINFETAKKLLDRKTDGFDEAIVQGFTPNFINTMIEFKTRQGEDGLPSSTVVDELAFRFRDLLGIPGTTDTPVSLNGIWDATVSRGGFFNNLNNQLRTTKALIEKDANVDELMSFDVHPILYKKALLDLDILDESKTYTLEEWNANSKLQRFLEYLEFTNNMPVPKSITEKPLEVAEVAA</sequence>
<keyword evidence="3" id="KW-1185">Reference proteome</keyword>
<protein>
    <submittedName>
        <fullName evidence="2">RxLR-like protein</fullName>
    </submittedName>
</protein>
<evidence type="ECO:0000313" key="2">
    <source>
        <dbReference type="EMBL" id="CEG41412.1"/>
    </source>
</evidence>
<evidence type="ECO:0000256" key="1">
    <source>
        <dbReference type="SAM" id="SignalP"/>
    </source>
</evidence>
<dbReference type="RefSeq" id="XP_024577781.1">
    <property type="nucleotide sequence ID" value="XM_024727178.1"/>
</dbReference>
<dbReference type="Proteomes" id="UP000054928">
    <property type="component" value="Unassembled WGS sequence"/>
</dbReference>
<reference evidence="3" key="1">
    <citation type="submission" date="2014-09" db="EMBL/GenBank/DDBJ databases">
        <authorList>
            <person name="Sharma Rahul"/>
            <person name="Thines Marco"/>
        </authorList>
    </citation>
    <scope>NUCLEOTIDE SEQUENCE [LARGE SCALE GENOMIC DNA]</scope>
</reference>
<proteinExistence type="predicted"/>
<evidence type="ECO:0000313" key="3">
    <source>
        <dbReference type="Proteomes" id="UP000054928"/>
    </source>
</evidence>